<evidence type="ECO:0008006" key="3">
    <source>
        <dbReference type="Google" id="ProtNLM"/>
    </source>
</evidence>
<keyword evidence="2" id="KW-1185">Reference proteome</keyword>
<reference evidence="1 2" key="1">
    <citation type="submission" date="2020-03" db="EMBL/GenBank/DDBJ databases">
        <title>Genomic Encyclopedia of Type Strains, Phase IV (KMG-IV): sequencing the most valuable type-strain genomes for metagenomic binning, comparative biology and taxonomic classification.</title>
        <authorList>
            <person name="Goeker M."/>
        </authorList>
    </citation>
    <scope>NUCLEOTIDE SEQUENCE [LARGE SCALE GENOMIC DNA]</scope>
    <source>
        <strain evidence="1 2">DSM 103870</strain>
    </source>
</reference>
<dbReference type="RefSeq" id="WP_166952183.1">
    <property type="nucleotide sequence ID" value="NZ_JAASQI010000004.1"/>
</dbReference>
<organism evidence="1 2">
    <name type="scientific">Pseudochelatococcus lubricantis</name>
    <dbReference type="NCBI Taxonomy" id="1538102"/>
    <lineage>
        <taxon>Bacteria</taxon>
        <taxon>Pseudomonadati</taxon>
        <taxon>Pseudomonadota</taxon>
        <taxon>Alphaproteobacteria</taxon>
        <taxon>Hyphomicrobiales</taxon>
        <taxon>Chelatococcaceae</taxon>
        <taxon>Pseudochelatococcus</taxon>
    </lineage>
</organism>
<protein>
    <recommendedName>
        <fullName evidence="3">Cation transporter</fullName>
    </recommendedName>
</protein>
<name>A0ABX0UZA7_9HYPH</name>
<evidence type="ECO:0000313" key="1">
    <source>
        <dbReference type="EMBL" id="NIJ58293.1"/>
    </source>
</evidence>
<accession>A0ABX0UZA7</accession>
<gene>
    <name evidence="1" type="ORF">FHS82_002135</name>
</gene>
<evidence type="ECO:0000313" key="2">
    <source>
        <dbReference type="Proteomes" id="UP001429580"/>
    </source>
</evidence>
<comment type="caution">
    <text evidence="1">The sequence shown here is derived from an EMBL/GenBank/DDBJ whole genome shotgun (WGS) entry which is preliminary data.</text>
</comment>
<sequence>MLPDLSPFMALRRHLAIAHHVPGRIRVKLAAAALARLPDVDPEPFIALTKRIQGVNAIRVNVASLSVVIEYDVRQIAAPVWERLLAGDTAEIEAILRDHIGRTA</sequence>
<dbReference type="EMBL" id="JAASQI010000004">
    <property type="protein sequence ID" value="NIJ58293.1"/>
    <property type="molecule type" value="Genomic_DNA"/>
</dbReference>
<dbReference type="Proteomes" id="UP001429580">
    <property type="component" value="Unassembled WGS sequence"/>
</dbReference>
<proteinExistence type="predicted"/>